<name>A0A1E3B5H5_ASPCR</name>
<protein>
    <submittedName>
        <fullName evidence="2">Uncharacterized protein</fullName>
    </submittedName>
</protein>
<dbReference type="EMBL" id="JXNT01000012">
    <property type="protein sequence ID" value="ODM16197.1"/>
    <property type="molecule type" value="Genomic_DNA"/>
</dbReference>
<dbReference type="AlphaFoldDB" id="A0A1E3B5H5"/>
<evidence type="ECO:0000313" key="3">
    <source>
        <dbReference type="Proteomes" id="UP000094569"/>
    </source>
</evidence>
<sequence length="68" mass="7616">MDGMRVLQSPLALQVPQGRNKTPPLQKLQSTTPNAAAQADPERAIKDLAQKMNLNRTALWRIPNQKVR</sequence>
<organism evidence="2 3">
    <name type="scientific">Aspergillus cristatus</name>
    <name type="common">Chinese Fuzhuan brick tea-fermentation fungus</name>
    <name type="synonym">Eurotium cristatum</name>
    <dbReference type="NCBI Taxonomy" id="573508"/>
    <lineage>
        <taxon>Eukaryota</taxon>
        <taxon>Fungi</taxon>
        <taxon>Dikarya</taxon>
        <taxon>Ascomycota</taxon>
        <taxon>Pezizomycotina</taxon>
        <taxon>Eurotiomycetes</taxon>
        <taxon>Eurotiomycetidae</taxon>
        <taxon>Eurotiales</taxon>
        <taxon>Aspergillaceae</taxon>
        <taxon>Aspergillus</taxon>
        <taxon>Aspergillus subgen. Aspergillus</taxon>
    </lineage>
</organism>
<proteinExistence type="predicted"/>
<reference evidence="2 3" key="1">
    <citation type="journal article" date="2016" name="BMC Genomics">
        <title>Comparative genomic and transcriptomic analyses of the Fuzhuan brick tea-fermentation fungus Aspergillus cristatus.</title>
        <authorList>
            <person name="Ge Y."/>
            <person name="Wang Y."/>
            <person name="Liu Y."/>
            <person name="Tan Y."/>
            <person name="Ren X."/>
            <person name="Zhang X."/>
            <person name="Hyde K.D."/>
            <person name="Liu Y."/>
            <person name="Liu Z."/>
        </authorList>
    </citation>
    <scope>NUCLEOTIDE SEQUENCE [LARGE SCALE GENOMIC DNA]</scope>
    <source>
        <strain evidence="2 3">GZAAS20.1005</strain>
    </source>
</reference>
<dbReference type="VEuPathDB" id="FungiDB:SI65_08196"/>
<evidence type="ECO:0000256" key="1">
    <source>
        <dbReference type="SAM" id="MobiDB-lite"/>
    </source>
</evidence>
<accession>A0A1E3B5H5</accession>
<gene>
    <name evidence="2" type="ORF">SI65_08196</name>
</gene>
<keyword evidence="3" id="KW-1185">Reference proteome</keyword>
<dbReference type="Proteomes" id="UP000094569">
    <property type="component" value="Unassembled WGS sequence"/>
</dbReference>
<evidence type="ECO:0000313" key="2">
    <source>
        <dbReference type="EMBL" id="ODM16197.1"/>
    </source>
</evidence>
<feature type="region of interest" description="Disordered" evidence="1">
    <location>
        <begin position="1"/>
        <end position="39"/>
    </location>
</feature>
<comment type="caution">
    <text evidence="2">The sequence shown here is derived from an EMBL/GenBank/DDBJ whole genome shotgun (WGS) entry which is preliminary data.</text>
</comment>